<dbReference type="InterPro" id="IPR029035">
    <property type="entry name" value="DHS-like_NAD/FAD-binding_dom"/>
</dbReference>
<organism evidence="1 2">
    <name type="scientific">Altererythrobacter arenosus</name>
    <dbReference type="NCBI Taxonomy" id="3032592"/>
    <lineage>
        <taxon>Bacteria</taxon>
        <taxon>Pseudomonadati</taxon>
        <taxon>Pseudomonadota</taxon>
        <taxon>Alphaproteobacteria</taxon>
        <taxon>Sphingomonadales</taxon>
        <taxon>Erythrobacteraceae</taxon>
        <taxon>Altererythrobacter</taxon>
    </lineage>
</organism>
<proteinExistence type="predicted"/>
<dbReference type="Gene3D" id="3.40.50.1220">
    <property type="entry name" value="TPP-binding domain"/>
    <property type="match status" value="1"/>
</dbReference>
<dbReference type="EMBL" id="CP121106">
    <property type="protein sequence ID" value="WFL78568.1"/>
    <property type="molecule type" value="Genomic_DNA"/>
</dbReference>
<dbReference type="Pfam" id="PF13289">
    <property type="entry name" value="SIR2_2"/>
    <property type="match status" value="1"/>
</dbReference>
<reference evidence="1 2" key="1">
    <citation type="submission" date="2023-03" db="EMBL/GenBank/DDBJ databases">
        <title>Altererythrobacter sp. CAU 1644 isolated from sand.</title>
        <authorList>
            <person name="Kim W."/>
        </authorList>
    </citation>
    <scope>NUCLEOTIDE SEQUENCE [LARGE SCALE GENOMIC DNA]</scope>
    <source>
        <strain evidence="1 2">CAU 1644</strain>
    </source>
</reference>
<name>A0ABY8FU78_9SPHN</name>
<keyword evidence="2" id="KW-1185">Reference proteome</keyword>
<dbReference type="Proteomes" id="UP001215827">
    <property type="component" value="Chromosome"/>
</dbReference>
<protein>
    <submittedName>
        <fullName evidence="1">SIR2 family protein</fullName>
    </submittedName>
</protein>
<accession>A0ABY8FU78</accession>
<gene>
    <name evidence="1" type="ORF">P7228_05750</name>
</gene>
<sequence>MLFVVGAGISKAARLPLFGELADQIYARLGQALPGTPESLASRAEIEARDEGQYDRLIGLLEQRVVYRGADWRQPHNAVRDAVADLLKPTNRTRLNAHADLLDLARGIDGHPRIVTTNFDTLFERAWRRRTRQRIVSSAGPAMPAVGSHDFAGVLHLHGRIADRYNGLEGTDLVLTSANFGEAYMRAGWASRFVYDLLRRYTLVLVGYSADDPPMRYMLEATEEGRLNFPDLKPAFALVGDTENDAGSLREAWRGKGVRPLVYPAPEHDHSALYRTLNSWAQFARQPLEWATEHLSEIASVSPSETTTERRSSFVYLTKEVASVGVAADQAQDPRWLDELLPVEGDETWTFVSWFRNRLAEREAAEYAAGADDSTKIEIARAVDALLRSQHDPLPDLYRQYWTLFVQANLRHPPNRFGRIRRGPEITANRIRDIVELLEPRLRVDKKFRWREDDEPESEPANIHDLAHFHFRANERDWRRLLGRWPEDTRGEERLLLALDRALSEAVELGNDAGILQPDGDLMSYDLALVHAPEEGEGLVDTSDRHRGAWRLNQPDANNDRFAPIVRMMTGLWRRIFSRDVARASNIAAAWCDREPIIFKRLAAWAAIEGDREADRRIERYLRGTTRQRYWQSDKCSELVRYYCRRWNRLVPATRQKIERAILAGMLPDVINRIAQRGNRSYARALYTARELARIRSAGGRLSRPTANRLARLYRSYPDLPREMPIFAHLYSPSWSGSGYSADIRVLDQVTDDELLESAEAFESSNRIEQADLWTVFARNEPRRAFSALCSALETGEFPSHRWQPLLGLYGARGTEELPEDLPPLSEILDVISEVPNERLSPVAYQLASIIEQNARTTADPTFPKILRLWDQLAAGALALDDGDYERPLAELVFSHPIGIISDSLVSMLDEMRLPPGYGIADSLKERFDLLANMSGRAGLIARGALLQQFAFLRTIAPEWVDANLLPELVEENDEAVELMSVIARSVAPQYSEMFNLLKGAILHALEHDRTEEATREQLSGALVGAALAIIEGVGGFELTSVECRRALTRMPNNVLARMAWELTSLMRQKSTAQDRERYWDNVVAPFLLDYWPNDVSARTHEVSENLAHLPGLTGGAFERAVALVLDLVCPIQRYELSFGLGLDDDENHLELHPQACLMLLSSILDRSSPPPRDLAETLDRILSADANLAAEPAFWRLRQMCRAD</sequence>
<dbReference type="RefSeq" id="WP_278017258.1">
    <property type="nucleotide sequence ID" value="NZ_CP121106.1"/>
</dbReference>
<evidence type="ECO:0000313" key="2">
    <source>
        <dbReference type="Proteomes" id="UP001215827"/>
    </source>
</evidence>
<evidence type="ECO:0000313" key="1">
    <source>
        <dbReference type="EMBL" id="WFL78568.1"/>
    </source>
</evidence>
<dbReference type="SUPFAM" id="SSF52467">
    <property type="entry name" value="DHS-like NAD/FAD-binding domain"/>
    <property type="match status" value="1"/>
</dbReference>